<sequence length="242" mass="26926">MPSFVPSIGLKLRSLFRSISPHRTERCSAGDATQPEAQTDHGKGLWKRRWYSSGSSSTTFSQRTMSVPSNEVPAPPRGPNVPAKTEVSRFPSAKTDAQWKVLLTPEQFRVLRKKGTETPGTGYYNKLFPTKGYFACAACRHPLFPASAKFASGCGWPAFDRFFRGSVYMEEDNSFGMKRVEIVCANCGGHLGHLFEGEGFTATNERHCVNSVSIRYIEEGKTIPSSAVTTYKQEKAKQHHHK</sequence>
<accession>A0A086KZT2</accession>
<evidence type="ECO:0000256" key="5">
    <source>
        <dbReference type="RuleBase" id="RU365044"/>
    </source>
</evidence>
<dbReference type="GO" id="GO:0033743">
    <property type="term" value="F:peptide-methionine (R)-S-oxide reductase activity"/>
    <property type="evidence" value="ECO:0007669"/>
    <property type="project" value="UniProtKB-EC"/>
</dbReference>
<evidence type="ECO:0000256" key="3">
    <source>
        <dbReference type="ARBA" id="ARBA00022833"/>
    </source>
</evidence>
<keyword evidence="4 5" id="KW-0560">Oxidoreductase</keyword>
<dbReference type="VEuPathDB" id="ToxoDB:TGP89_314000"/>
<comment type="catalytic activity">
    <reaction evidence="5">
        <text>L-methionyl-[protein] + [thioredoxin]-disulfide + H2O = L-methionyl-(R)-S-oxide-[protein] + [thioredoxin]-dithiol</text>
        <dbReference type="Rhea" id="RHEA:24164"/>
        <dbReference type="Rhea" id="RHEA-COMP:10698"/>
        <dbReference type="Rhea" id="RHEA-COMP:10700"/>
        <dbReference type="Rhea" id="RHEA-COMP:12313"/>
        <dbReference type="Rhea" id="RHEA-COMP:12314"/>
        <dbReference type="ChEBI" id="CHEBI:15377"/>
        <dbReference type="ChEBI" id="CHEBI:16044"/>
        <dbReference type="ChEBI" id="CHEBI:29950"/>
        <dbReference type="ChEBI" id="CHEBI:45764"/>
        <dbReference type="ChEBI" id="CHEBI:50058"/>
        <dbReference type="EC" id="1.8.4.12"/>
    </reaction>
</comment>
<dbReference type="NCBIfam" id="TIGR00357">
    <property type="entry name" value="peptide-methionine (R)-S-oxide reductase MsrB"/>
    <property type="match status" value="1"/>
</dbReference>
<evidence type="ECO:0000313" key="8">
    <source>
        <dbReference type="EMBL" id="KFG49900.1"/>
    </source>
</evidence>
<dbReference type="Gene3D" id="2.170.150.20">
    <property type="entry name" value="Peptide methionine sulfoxide reductase"/>
    <property type="match status" value="1"/>
</dbReference>
<feature type="region of interest" description="Disordered" evidence="6">
    <location>
        <begin position="25"/>
        <end position="89"/>
    </location>
</feature>
<evidence type="ECO:0000313" key="9">
    <source>
        <dbReference type="Proteomes" id="UP000028828"/>
    </source>
</evidence>
<dbReference type="Pfam" id="PF01641">
    <property type="entry name" value="SelR"/>
    <property type="match status" value="1"/>
</dbReference>
<dbReference type="InterPro" id="IPR011057">
    <property type="entry name" value="Mss4-like_sf"/>
</dbReference>
<evidence type="ECO:0000256" key="1">
    <source>
        <dbReference type="ARBA" id="ARBA00007174"/>
    </source>
</evidence>
<comment type="similarity">
    <text evidence="1 5">Belongs to the MsrB Met sulfoxide reductase family.</text>
</comment>
<keyword evidence="3 5" id="KW-0862">Zinc</keyword>
<evidence type="ECO:0000259" key="7">
    <source>
        <dbReference type="PROSITE" id="PS51790"/>
    </source>
</evidence>
<protein>
    <recommendedName>
        <fullName evidence="5">Peptide-methionine (R)-S-oxide reductase</fullName>
        <ecNumber evidence="5">1.8.4.12</ecNumber>
    </recommendedName>
</protein>
<dbReference type="GO" id="GO:0046872">
    <property type="term" value="F:metal ion binding"/>
    <property type="evidence" value="ECO:0007669"/>
    <property type="project" value="UniProtKB-KW"/>
</dbReference>
<dbReference type="OrthoDB" id="44061at2759"/>
<evidence type="ECO:0000256" key="4">
    <source>
        <dbReference type="ARBA" id="ARBA00023002"/>
    </source>
</evidence>
<dbReference type="PANTHER" id="PTHR46081">
    <property type="entry name" value="PEPTIDE METHIONINE SULFOXIDE REDUCTASE 2"/>
    <property type="match status" value="1"/>
</dbReference>
<dbReference type="EC" id="1.8.4.12" evidence="5"/>
<feature type="compositionally biased region" description="Low complexity" evidence="6">
    <location>
        <begin position="52"/>
        <end position="61"/>
    </location>
</feature>
<keyword evidence="2 5" id="KW-0479">Metal-binding</keyword>
<dbReference type="AlphaFoldDB" id="A0A086KZT2"/>
<evidence type="ECO:0000256" key="6">
    <source>
        <dbReference type="SAM" id="MobiDB-lite"/>
    </source>
</evidence>
<dbReference type="PROSITE" id="PS51790">
    <property type="entry name" value="MSRB"/>
    <property type="match status" value="1"/>
</dbReference>
<dbReference type="GO" id="GO:0030091">
    <property type="term" value="P:protein repair"/>
    <property type="evidence" value="ECO:0007669"/>
    <property type="project" value="InterPro"/>
</dbReference>
<dbReference type="GO" id="GO:0006979">
    <property type="term" value="P:response to oxidative stress"/>
    <property type="evidence" value="ECO:0007669"/>
    <property type="project" value="InterPro"/>
</dbReference>
<dbReference type="Proteomes" id="UP000028828">
    <property type="component" value="Unassembled WGS sequence"/>
</dbReference>
<evidence type="ECO:0000256" key="2">
    <source>
        <dbReference type="ARBA" id="ARBA00022723"/>
    </source>
</evidence>
<comment type="cofactor">
    <cofactor evidence="5">
        <name>Zn(2+)</name>
        <dbReference type="ChEBI" id="CHEBI:29105"/>
    </cofactor>
    <text evidence="5">Binds 1 zinc ion per subunit.</text>
</comment>
<reference evidence="8 9" key="1">
    <citation type="submission" date="2014-03" db="EMBL/GenBank/DDBJ databases">
        <authorList>
            <person name="Sibley D."/>
            <person name="Venepally P."/>
            <person name="Karamycheva S."/>
            <person name="Hadjithomas M."/>
            <person name="Khan A."/>
            <person name="Brunk B."/>
            <person name="Roos D."/>
            <person name="Caler E."/>
            <person name="Lorenzi H."/>
        </authorList>
    </citation>
    <scope>NUCLEOTIDE SEQUENCE [LARGE SCALE GENOMIC DNA]</scope>
    <source>
        <strain evidence="9">p89</strain>
    </source>
</reference>
<feature type="domain" description="MsrB" evidence="7">
    <location>
        <begin position="96"/>
        <end position="219"/>
    </location>
</feature>
<proteinExistence type="inferred from homology"/>
<dbReference type="SUPFAM" id="SSF51316">
    <property type="entry name" value="Mss4-like"/>
    <property type="match status" value="1"/>
</dbReference>
<gene>
    <name evidence="8" type="ORF">TGP89_314000</name>
</gene>
<organism evidence="8 9">
    <name type="scientific">Toxoplasma gondii p89</name>
    <dbReference type="NCBI Taxonomy" id="943119"/>
    <lineage>
        <taxon>Eukaryota</taxon>
        <taxon>Sar</taxon>
        <taxon>Alveolata</taxon>
        <taxon>Apicomplexa</taxon>
        <taxon>Conoidasida</taxon>
        <taxon>Coccidia</taxon>
        <taxon>Eucoccidiorida</taxon>
        <taxon>Eimeriorina</taxon>
        <taxon>Sarcocystidae</taxon>
        <taxon>Toxoplasma</taxon>
    </lineage>
</organism>
<dbReference type="InterPro" id="IPR002579">
    <property type="entry name" value="Met_Sox_Rdtase_MsrB_dom"/>
</dbReference>
<comment type="caution">
    <text evidence="8">The sequence shown here is derived from an EMBL/GenBank/DDBJ whole genome shotgun (WGS) entry which is preliminary data.</text>
</comment>
<name>A0A086KZT2_TOXGO</name>
<dbReference type="PANTHER" id="PTHR46081:SF8">
    <property type="entry name" value="PEPTIDE METHIONINE SULFOXIDE REDUCTASE 2"/>
    <property type="match status" value="1"/>
</dbReference>
<dbReference type="EMBL" id="AEYI02000390">
    <property type="protein sequence ID" value="KFG49900.1"/>
    <property type="molecule type" value="Genomic_DNA"/>
</dbReference>
<dbReference type="InterPro" id="IPR028427">
    <property type="entry name" value="Met_Sox_Rdtase_MsrB"/>
</dbReference>